<keyword evidence="2" id="KW-1133">Transmembrane helix</keyword>
<protein>
    <submittedName>
        <fullName evidence="3">DUF4407 domain-containing protein</fullName>
    </submittedName>
</protein>
<evidence type="ECO:0000313" key="4">
    <source>
        <dbReference type="Proteomes" id="UP000622890"/>
    </source>
</evidence>
<dbReference type="InterPro" id="IPR025519">
    <property type="entry name" value="DUF4407"/>
</dbReference>
<feature type="region of interest" description="Disordered" evidence="1">
    <location>
        <begin position="203"/>
        <end position="236"/>
    </location>
</feature>
<keyword evidence="4" id="KW-1185">Reference proteome</keyword>
<gene>
    <name evidence="3" type="ORF">JJB74_11560</name>
</gene>
<feature type="transmembrane region" description="Helical" evidence="2">
    <location>
        <begin position="80"/>
        <end position="100"/>
    </location>
</feature>
<evidence type="ECO:0000256" key="1">
    <source>
        <dbReference type="SAM" id="MobiDB-lite"/>
    </source>
</evidence>
<dbReference type="RefSeq" id="WP_200592027.1">
    <property type="nucleotide sequence ID" value="NZ_JAEPBG010000004.1"/>
</dbReference>
<evidence type="ECO:0000313" key="3">
    <source>
        <dbReference type="EMBL" id="MBK4735250.1"/>
    </source>
</evidence>
<accession>A0A934W6L1</accession>
<evidence type="ECO:0000256" key="2">
    <source>
        <dbReference type="SAM" id="Phobius"/>
    </source>
</evidence>
<feature type="compositionally biased region" description="Basic and acidic residues" evidence="1">
    <location>
        <begin position="250"/>
        <end position="259"/>
    </location>
</feature>
<keyword evidence="2" id="KW-0812">Transmembrane</keyword>
<comment type="caution">
    <text evidence="3">The sequence shown here is derived from an EMBL/GenBank/DDBJ whole genome shotgun (WGS) entry which is preliminary data.</text>
</comment>
<keyword evidence="2" id="KW-0472">Membrane</keyword>
<sequence length="467" mass="52098">MNNITDNEAIIMSSFPEATGDNQAPRYFQDYVYGSPSANSHTFWGRCKAAISDFLCFCAGADPQILRYCPHSERVKEQGIGGVVLATATLAFFSGSYGFYTVFSSKNGFALSAEQQAFDWAALALAILFGLVWSLMIFNLDRFIVSTGGHGDGTEKITLGEIWRAVPRIIMAIVIGLVLSKPLETRIMKTEIEARLTEMQKDEAAKLQRQDDAEYEKGRKELDAKKAERVKQRDQKATELRGMLDRITEQRDRVDKEADGTASGRAGEGKAFNAKKTNLEEMKAQYERTKRDYDPEIRNLDTETAAIQAQIDEGLKKRESTFRENEKKAASLDGLIKRIEIAGEISPGGSLMLTLLLIVLEIAPIFFKMMVAIGPYDYLSENVKRLAIAARGIEIREQINGKGSVEVSDAIYYQAETLYEHEAGKLEVERRLAEVAYGVYQEQLADDIRANPEKYQRSARAPGSMAA</sequence>
<dbReference type="Pfam" id="PF14362">
    <property type="entry name" value="DUF4407"/>
    <property type="match status" value="1"/>
</dbReference>
<organism evidence="3 4">
    <name type="scientific">Noviherbaspirillum pedocola</name>
    <dbReference type="NCBI Taxonomy" id="2801341"/>
    <lineage>
        <taxon>Bacteria</taxon>
        <taxon>Pseudomonadati</taxon>
        <taxon>Pseudomonadota</taxon>
        <taxon>Betaproteobacteria</taxon>
        <taxon>Burkholderiales</taxon>
        <taxon>Oxalobacteraceae</taxon>
        <taxon>Noviherbaspirillum</taxon>
    </lineage>
</organism>
<feature type="transmembrane region" description="Helical" evidence="2">
    <location>
        <begin position="120"/>
        <end position="140"/>
    </location>
</feature>
<dbReference type="AlphaFoldDB" id="A0A934W6L1"/>
<feature type="transmembrane region" description="Helical" evidence="2">
    <location>
        <begin position="348"/>
        <end position="367"/>
    </location>
</feature>
<dbReference type="Proteomes" id="UP000622890">
    <property type="component" value="Unassembled WGS sequence"/>
</dbReference>
<dbReference type="EMBL" id="JAEPBG010000004">
    <property type="protein sequence ID" value="MBK4735250.1"/>
    <property type="molecule type" value="Genomic_DNA"/>
</dbReference>
<proteinExistence type="predicted"/>
<name>A0A934W6L1_9BURK</name>
<reference evidence="3" key="1">
    <citation type="submission" date="2021-01" db="EMBL/GenBank/DDBJ databases">
        <title>Genome sequence of strain Noviherbaspirillum sp. DKR-6.</title>
        <authorList>
            <person name="Chaudhary D.K."/>
        </authorList>
    </citation>
    <scope>NUCLEOTIDE SEQUENCE</scope>
    <source>
        <strain evidence="3">DKR-6</strain>
    </source>
</reference>
<feature type="region of interest" description="Disordered" evidence="1">
    <location>
        <begin position="250"/>
        <end position="270"/>
    </location>
</feature>